<proteinExistence type="predicted"/>
<reference evidence="1 2" key="1">
    <citation type="journal article" date="2006" name="Science">
        <title>The genome of black cottonwood, Populus trichocarpa (Torr. &amp; Gray).</title>
        <authorList>
            <person name="Tuskan G.A."/>
            <person name="Difazio S."/>
            <person name="Jansson S."/>
            <person name="Bohlmann J."/>
            <person name="Grigoriev I."/>
            <person name="Hellsten U."/>
            <person name="Putnam N."/>
            <person name="Ralph S."/>
            <person name="Rombauts S."/>
            <person name="Salamov A."/>
            <person name="Schein J."/>
            <person name="Sterck L."/>
            <person name="Aerts A."/>
            <person name="Bhalerao R.R."/>
            <person name="Bhalerao R.P."/>
            <person name="Blaudez D."/>
            <person name="Boerjan W."/>
            <person name="Brun A."/>
            <person name="Brunner A."/>
            <person name="Busov V."/>
            <person name="Campbell M."/>
            <person name="Carlson J."/>
            <person name="Chalot M."/>
            <person name="Chapman J."/>
            <person name="Chen G.L."/>
            <person name="Cooper D."/>
            <person name="Coutinho P.M."/>
            <person name="Couturier J."/>
            <person name="Covert S."/>
            <person name="Cronk Q."/>
            <person name="Cunningham R."/>
            <person name="Davis J."/>
            <person name="Degroeve S."/>
            <person name="Dejardin A."/>
            <person name="Depamphilis C."/>
            <person name="Detter J."/>
            <person name="Dirks B."/>
            <person name="Dubchak I."/>
            <person name="Duplessis S."/>
            <person name="Ehlting J."/>
            <person name="Ellis B."/>
            <person name="Gendler K."/>
            <person name="Goodstein D."/>
            <person name="Gribskov M."/>
            <person name="Grimwood J."/>
            <person name="Groover A."/>
            <person name="Gunter L."/>
            <person name="Hamberger B."/>
            <person name="Heinze B."/>
            <person name="Helariutta Y."/>
            <person name="Henrissat B."/>
            <person name="Holligan D."/>
            <person name="Holt R."/>
            <person name="Huang W."/>
            <person name="Islam-Faridi N."/>
            <person name="Jones S."/>
            <person name="Jones-Rhoades M."/>
            <person name="Jorgensen R."/>
            <person name="Joshi C."/>
            <person name="Kangasjarvi J."/>
            <person name="Karlsson J."/>
            <person name="Kelleher C."/>
            <person name="Kirkpatrick R."/>
            <person name="Kirst M."/>
            <person name="Kohler A."/>
            <person name="Kalluri U."/>
            <person name="Larimer F."/>
            <person name="Leebens-Mack J."/>
            <person name="Leple J.C."/>
            <person name="Locascio P."/>
            <person name="Lou Y."/>
            <person name="Lucas S."/>
            <person name="Martin F."/>
            <person name="Montanini B."/>
            <person name="Napoli C."/>
            <person name="Nelson D.R."/>
            <person name="Nelson C."/>
            <person name="Nieminen K."/>
            <person name="Nilsson O."/>
            <person name="Pereda V."/>
            <person name="Peter G."/>
            <person name="Philippe R."/>
            <person name="Pilate G."/>
            <person name="Poliakov A."/>
            <person name="Razumovskaya J."/>
            <person name="Richardson P."/>
            <person name="Rinaldi C."/>
            <person name="Ritland K."/>
            <person name="Rouze P."/>
            <person name="Ryaboy D."/>
            <person name="Schmutz J."/>
            <person name="Schrader J."/>
            <person name="Segerman B."/>
            <person name="Shin H."/>
            <person name="Siddiqui A."/>
            <person name="Sterky F."/>
            <person name="Terry A."/>
            <person name="Tsai C.J."/>
            <person name="Uberbacher E."/>
            <person name="Unneberg P."/>
            <person name="Vahala J."/>
            <person name="Wall K."/>
            <person name="Wessler S."/>
            <person name="Yang G."/>
            <person name="Yin T."/>
            <person name="Douglas C."/>
            <person name="Marra M."/>
            <person name="Sandberg G."/>
            <person name="Van de Peer Y."/>
            <person name="Rokhsar D."/>
        </authorList>
    </citation>
    <scope>NUCLEOTIDE SEQUENCE [LARGE SCALE GENOMIC DNA]</scope>
    <source>
        <strain evidence="2">cv. Nisqually</strain>
    </source>
</reference>
<evidence type="ECO:0000313" key="2">
    <source>
        <dbReference type="Proteomes" id="UP000006729"/>
    </source>
</evidence>
<organism evidence="1 2">
    <name type="scientific">Populus trichocarpa</name>
    <name type="common">Western balsam poplar</name>
    <name type="synonym">Populus balsamifera subsp. trichocarpa</name>
    <dbReference type="NCBI Taxonomy" id="3694"/>
    <lineage>
        <taxon>Eukaryota</taxon>
        <taxon>Viridiplantae</taxon>
        <taxon>Streptophyta</taxon>
        <taxon>Embryophyta</taxon>
        <taxon>Tracheophyta</taxon>
        <taxon>Spermatophyta</taxon>
        <taxon>Magnoliopsida</taxon>
        <taxon>eudicotyledons</taxon>
        <taxon>Gunneridae</taxon>
        <taxon>Pentapetalae</taxon>
        <taxon>rosids</taxon>
        <taxon>fabids</taxon>
        <taxon>Malpighiales</taxon>
        <taxon>Salicaceae</taxon>
        <taxon>Saliceae</taxon>
        <taxon>Populus</taxon>
    </lineage>
</organism>
<dbReference type="InParanoid" id="B9GMR9"/>
<dbReference type="EMBL" id="CM009290">
    <property type="protein sequence ID" value="PNT53052.1"/>
    <property type="molecule type" value="Genomic_DNA"/>
</dbReference>
<dbReference type="AlphaFoldDB" id="B9GMR9"/>
<evidence type="ECO:0000313" key="1">
    <source>
        <dbReference type="EMBL" id="PNT53052.1"/>
    </source>
</evidence>
<protein>
    <submittedName>
        <fullName evidence="1">Uncharacterized protein</fullName>
    </submittedName>
</protein>
<dbReference type="Proteomes" id="UP000006729">
    <property type="component" value="Chromosome 1"/>
</dbReference>
<keyword evidence="2" id="KW-1185">Reference proteome</keyword>
<name>B9GMR9_POPTR</name>
<dbReference type="HOGENOM" id="CLU_2403669_0_0_1"/>
<sequence>MESLEKEKLRDALRLQVSELITGDSLQQQSELIKRNDEKREVIKHLSAQINRLMEENRILKSYLPSYEVDMRLNTKSHVSKLKRLHCIGKSKG</sequence>
<gene>
    <name evidence="1" type="ORF">POPTR_001G065700</name>
</gene>
<accession>B9GMR9</accession>